<dbReference type="GO" id="GO:0005524">
    <property type="term" value="F:ATP binding"/>
    <property type="evidence" value="ECO:0007669"/>
    <property type="project" value="UniProtKB-KW"/>
</dbReference>
<dbReference type="KEGG" id="sper:EW093_08740"/>
<dbReference type="PIRSF" id="PIRSF009320">
    <property type="entry name" value="Nuc_binding_HP_1000"/>
    <property type="match status" value="1"/>
</dbReference>
<dbReference type="EMBL" id="CP035807">
    <property type="protein sequence ID" value="QEN04787.1"/>
    <property type="molecule type" value="Genomic_DNA"/>
</dbReference>
<dbReference type="InterPro" id="IPR025669">
    <property type="entry name" value="AAA_dom"/>
</dbReference>
<dbReference type="FunFam" id="3.40.50.300:FF:000285">
    <property type="entry name" value="Sporulation initiation inhibitor Soj"/>
    <property type="match status" value="1"/>
</dbReference>
<evidence type="ECO:0000256" key="2">
    <source>
        <dbReference type="ARBA" id="ARBA00005504"/>
    </source>
</evidence>
<comment type="cofactor">
    <cofactor evidence="1">
        <name>[4Fe-4S] cluster</name>
        <dbReference type="ChEBI" id="CHEBI:49883"/>
    </cofactor>
</comment>
<feature type="domain" description="AAA" evidence="6">
    <location>
        <begin position="3"/>
        <end position="177"/>
    </location>
</feature>
<protein>
    <submittedName>
        <fullName evidence="7">ParA family protein</fullName>
    </submittedName>
</protein>
<name>A0A5C1QBA9_9SPIO</name>
<dbReference type="PROSITE" id="PS51026">
    <property type="entry name" value="NIFH_FRXC_3"/>
    <property type="match status" value="1"/>
</dbReference>
<evidence type="ECO:0000313" key="7">
    <source>
        <dbReference type="EMBL" id="QEN04787.1"/>
    </source>
</evidence>
<dbReference type="PANTHER" id="PTHR13696:SF52">
    <property type="entry name" value="PARA FAMILY PROTEIN CT_582"/>
    <property type="match status" value="1"/>
</dbReference>
<keyword evidence="3" id="KW-0479">Metal-binding</keyword>
<reference evidence="7 8" key="2">
    <citation type="submission" date="2019-09" db="EMBL/GenBank/DDBJ databases">
        <title>Complete Genome Sequence and Methylome Analysis of free living Spirochaetas.</title>
        <authorList>
            <person name="Leshcheva N."/>
            <person name="Mikheeva N."/>
        </authorList>
    </citation>
    <scope>NUCLEOTIDE SEQUENCE [LARGE SCALE GENOMIC DNA]</scope>
    <source>
        <strain evidence="7 8">P</strain>
    </source>
</reference>
<dbReference type="SUPFAM" id="SSF52540">
    <property type="entry name" value="P-loop containing nucleoside triphosphate hydrolases"/>
    <property type="match status" value="1"/>
</dbReference>
<dbReference type="Proteomes" id="UP000323824">
    <property type="component" value="Chromosome"/>
</dbReference>
<dbReference type="InterPro" id="IPR050678">
    <property type="entry name" value="DNA_Partitioning_ATPase"/>
</dbReference>
<keyword evidence="8" id="KW-1185">Reference proteome</keyword>
<proteinExistence type="inferred from homology"/>
<evidence type="ECO:0000313" key="8">
    <source>
        <dbReference type="Proteomes" id="UP000323824"/>
    </source>
</evidence>
<dbReference type="Pfam" id="PF13614">
    <property type="entry name" value="AAA_31"/>
    <property type="match status" value="1"/>
</dbReference>
<sequence>MGKVIVFANQKGGVGKTTTAVNIGAYLAEEGKKTLLVDFDPQGNLSSSLGSDTKKPGIYEVIMGKINIKDAIQDTVNDKLYILTSNINLSGASVELVNVDKREFYLKNCLDQVKDYYDYILIDCPPSLGIITLNGFAAADKVIVPLQCEFFALEGFFKMLFETIKRIQKTLNPSLTIAGIVFTMYDSRTRLGNDVISKVKTVFAKHPELLFHSVIPRNIKLSEAPSHGKTINIYAPNSSGAISYKKLAQEVIKRV</sequence>
<evidence type="ECO:0000259" key="6">
    <source>
        <dbReference type="Pfam" id="PF13614"/>
    </source>
</evidence>
<dbReference type="OrthoDB" id="9815116at2"/>
<dbReference type="PANTHER" id="PTHR13696">
    <property type="entry name" value="P-LOOP CONTAINING NUCLEOSIDE TRIPHOSPHATE HYDROLASE"/>
    <property type="match status" value="1"/>
</dbReference>
<evidence type="ECO:0000256" key="1">
    <source>
        <dbReference type="ARBA" id="ARBA00001966"/>
    </source>
</evidence>
<dbReference type="InterPro" id="IPR000392">
    <property type="entry name" value="NifH/frxC"/>
</dbReference>
<dbReference type="InterPro" id="IPR027417">
    <property type="entry name" value="P-loop_NTPase"/>
</dbReference>
<evidence type="ECO:0000256" key="4">
    <source>
        <dbReference type="ARBA" id="ARBA00022741"/>
    </source>
</evidence>
<reference evidence="7 8" key="1">
    <citation type="submission" date="2019-02" db="EMBL/GenBank/DDBJ databases">
        <authorList>
            <person name="Fomenkov A."/>
            <person name="Dubinina G."/>
            <person name="Grabovich M."/>
            <person name="Vincze T."/>
            <person name="Roberts R.J."/>
        </authorList>
    </citation>
    <scope>NUCLEOTIDE SEQUENCE [LARGE SCALE GENOMIC DNA]</scope>
    <source>
        <strain evidence="7 8">P</strain>
    </source>
</reference>
<evidence type="ECO:0000256" key="3">
    <source>
        <dbReference type="ARBA" id="ARBA00022723"/>
    </source>
</evidence>
<comment type="similarity">
    <text evidence="2">Belongs to the NifH/BchL/ChlL family.</text>
</comment>
<gene>
    <name evidence="7" type="ORF">EW093_08740</name>
</gene>
<dbReference type="CDD" id="cd02042">
    <property type="entry name" value="ParAB_family"/>
    <property type="match status" value="1"/>
</dbReference>
<keyword evidence="4" id="KW-0547">Nucleotide-binding</keyword>
<accession>A0A5C1QBA9</accession>
<dbReference type="RefSeq" id="WP_149568027.1">
    <property type="nucleotide sequence ID" value="NZ_CP035807.1"/>
</dbReference>
<dbReference type="GO" id="GO:0016491">
    <property type="term" value="F:oxidoreductase activity"/>
    <property type="evidence" value="ECO:0007669"/>
    <property type="project" value="InterPro"/>
</dbReference>
<evidence type="ECO:0000256" key="5">
    <source>
        <dbReference type="ARBA" id="ARBA00022840"/>
    </source>
</evidence>
<organism evidence="7 8">
    <name type="scientific">Thiospirochaeta perfilievii</name>
    <dbReference type="NCBI Taxonomy" id="252967"/>
    <lineage>
        <taxon>Bacteria</taxon>
        <taxon>Pseudomonadati</taxon>
        <taxon>Spirochaetota</taxon>
        <taxon>Spirochaetia</taxon>
        <taxon>Spirochaetales</taxon>
        <taxon>Spirochaetaceae</taxon>
        <taxon>Thiospirochaeta</taxon>
    </lineage>
</organism>
<keyword evidence="5" id="KW-0067">ATP-binding</keyword>
<dbReference type="Gene3D" id="3.40.50.300">
    <property type="entry name" value="P-loop containing nucleotide triphosphate hydrolases"/>
    <property type="match status" value="1"/>
</dbReference>
<dbReference type="GO" id="GO:0046872">
    <property type="term" value="F:metal ion binding"/>
    <property type="evidence" value="ECO:0007669"/>
    <property type="project" value="UniProtKB-KW"/>
</dbReference>
<dbReference type="AlphaFoldDB" id="A0A5C1QBA9"/>